<protein>
    <submittedName>
        <fullName evidence="3">Uncharacterized protein</fullName>
    </submittedName>
</protein>
<dbReference type="AlphaFoldDB" id="A0A9W7GIT6"/>
<accession>A0A9W7GIT6</accession>
<evidence type="ECO:0000256" key="1">
    <source>
        <dbReference type="SAM" id="Coils"/>
    </source>
</evidence>
<feature type="coiled-coil region" evidence="1">
    <location>
        <begin position="233"/>
        <end position="274"/>
    </location>
</feature>
<evidence type="ECO:0000256" key="2">
    <source>
        <dbReference type="SAM" id="MobiDB-lite"/>
    </source>
</evidence>
<comment type="caution">
    <text evidence="3">The sequence shown here is derived from an EMBL/GenBank/DDBJ whole genome shotgun (WGS) entry which is preliminary data.</text>
</comment>
<evidence type="ECO:0000313" key="4">
    <source>
        <dbReference type="Proteomes" id="UP001165065"/>
    </source>
</evidence>
<feature type="coiled-coil region" evidence="1">
    <location>
        <begin position="179"/>
        <end position="206"/>
    </location>
</feature>
<keyword evidence="1" id="KW-0175">Coiled coil</keyword>
<reference evidence="4" key="1">
    <citation type="journal article" date="2023" name="Commun. Biol.">
        <title>Genome analysis of Parmales, the sister group of diatoms, reveals the evolutionary specialization of diatoms from phago-mixotrophs to photoautotrophs.</title>
        <authorList>
            <person name="Ban H."/>
            <person name="Sato S."/>
            <person name="Yoshikawa S."/>
            <person name="Yamada K."/>
            <person name="Nakamura Y."/>
            <person name="Ichinomiya M."/>
            <person name="Sato N."/>
            <person name="Blanc-Mathieu R."/>
            <person name="Endo H."/>
            <person name="Kuwata A."/>
            <person name="Ogata H."/>
        </authorList>
    </citation>
    <scope>NUCLEOTIDE SEQUENCE [LARGE SCALE GENOMIC DNA]</scope>
</reference>
<gene>
    <name evidence="3" type="ORF">TrCOL_g10480</name>
</gene>
<feature type="region of interest" description="Disordered" evidence="2">
    <location>
        <begin position="1"/>
        <end position="42"/>
    </location>
</feature>
<name>A0A9W7GIT6_9STRA</name>
<dbReference type="Proteomes" id="UP001165065">
    <property type="component" value="Unassembled WGS sequence"/>
</dbReference>
<feature type="coiled-coil region" evidence="1">
    <location>
        <begin position="378"/>
        <end position="447"/>
    </location>
</feature>
<keyword evidence="4" id="KW-1185">Reference proteome</keyword>
<evidence type="ECO:0000313" key="3">
    <source>
        <dbReference type="EMBL" id="GMI46529.1"/>
    </source>
</evidence>
<dbReference type="OrthoDB" id="193766at2759"/>
<proteinExistence type="predicted"/>
<organism evidence="3 4">
    <name type="scientific">Triparma columacea</name>
    <dbReference type="NCBI Taxonomy" id="722753"/>
    <lineage>
        <taxon>Eukaryota</taxon>
        <taxon>Sar</taxon>
        <taxon>Stramenopiles</taxon>
        <taxon>Ochrophyta</taxon>
        <taxon>Bolidophyceae</taxon>
        <taxon>Parmales</taxon>
        <taxon>Triparmaceae</taxon>
        <taxon>Triparma</taxon>
    </lineage>
</organism>
<dbReference type="EMBL" id="BRYA01000302">
    <property type="protein sequence ID" value="GMI46529.1"/>
    <property type="molecule type" value="Genomic_DNA"/>
</dbReference>
<sequence>MDDFVLPSLVKSPPAPSPNNNDAEFLEQSADSVSPEMGLNFSQSITSLPPNSGSILKGAFPVESFSRRKVGNDILTVQQRFDTTRKKLHQLALAVKKERDSKEKAKMVEESRSLQLFSTLLYLTLMMHKIDEIKVLLKESDPGTFVSNQLIFDSLRSPNFHLQRHHDSLVKMKKIFERKQRYKSMYDDAVQKLAEYEEKVGRLQDLATGTAKDFSQAVAKLATGDQAVNAAGVAQAQEKAKNLSEKVGELEARLDKAMRELEVTKASLLEAQSDANSKDVALAKARKDVELAKLLGSSSSAEKERILEEEKVEMSGKLQETTSALMSANLKIQQLQAAYEAKVSALDAKDKEYAALAWEYQKVSNTAGSVDHEKVARLEAAESKLKETESALATSEDVLNHSQKRVIILESSLEKEVEKRELAEDKCRAMKAELEEIAEQMAELQRNGVDVDLDRPLTREGASLDDGSSFTNSISSYVVQKFPMETEYSIELRKARVEAAKKIQNCVRKRMGYLKWFNMKMELTSKAGVMMALSGTPQGMTGFYLNPSTNTVYYWIIKESGEWQQMFEEMTFDSYKALEAELRRKREKAGEEGLEGVFVMIPSVKSQEGGNGFYMNNKGKCGFYFRDEASGKMVLSGGGGKE</sequence>